<evidence type="ECO:0000256" key="13">
    <source>
        <dbReference type="PIRSR" id="PIRSR605478-3"/>
    </source>
</evidence>
<dbReference type="FunFam" id="3.40.50.970:FF:000003">
    <property type="entry name" value="Transketolase"/>
    <property type="match status" value="1"/>
</dbReference>
<feature type="site" description="Important for catalytic activity" evidence="15">
    <location>
        <position position="67"/>
    </location>
</feature>
<dbReference type="OrthoDB" id="8732661at2"/>
<feature type="region of interest" description="Disordered" evidence="16">
    <location>
        <begin position="1"/>
        <end position="25"/>
    </location>
</feature>
<feature type="binding site" evidence="13">
    <location>
        <position position="314"/>
    </location>
    <ligand>
        <name>thiamine diphosphate</name>
        <dbReference type="ChEBI" id="CHEBI:58937"/>
    </ligand>
</feature>
<dbReference type="InterPro" id="IPR020826">
    <property type="entry name" value="Transketolase_BS"/>
</dbReference>
<dbReference type="InterPro" id="IPR005475">
    <property type="entry name" value="Transketolase-like_Pyr-bd"/>
</dbReference>
<dbReference type="SMART" id="SM00861">
    <property type="entry name" value="Transket_pyr"/>
    <property type="match status" value="1"/>
</dbReference>
<feature type="active site" description="Proton donor" evidence="11">
    <location>
        <position position="472"/>
    </location>
</feature>
<dbReference type="Pfam" id="PF02779">
    <property type="entry name" value="Transket_pyr"/>
    <property type="match status" value="1"/>
</dbReference>
<keyword evidence="8 13" id="KW-0786">Thiamine pyrophosphate</keyword>
<evidence type="ECO:0000313" key="19">
    <source>
        <dbReference type="Proteomes" id="UP000278440"/>
    </source>
</evidence>
<dbReference type="SUPFAM" id="SSF52922">
    <property type="entry name" value="TK C-terminal domain-like"/>
    <property type="match status" value="1"/>
</dbReference>
<dbReference type="CDD" id="cd07033">
    <property type="entry name" value="TPP_PYR_DXS_TK_like"/>
    <property type="match status" value="1"/>
</dbReference>
<comment type="catalytic activity">
    <reaction evidence="9">
        <text>D-sedoheptulose 7-phosphate + D-glyceraldehyde 3-phosphate = aldehydo-D-ribose 5-phosphate + D-xylulose 5-phosphate</text>
        <dbReference type="Rhea" id="RHEA:10508"/>
        <dbReference type="ChEBI" id="CHEBI:57483"/>
        <dbReference type="ChEBI" id="CHEBI:57737"/>
        <dbReference type="ChEBI" id="CHEBI:58273"/>
        <dbReference type="ChEBI" id="CHEBI:59776"/>
        <dbReference type="EC" id="2.2.1.1"/>
    </reaction>
</comment>
<accession>A0A495XZ26</accession>
<comment type="similarity">
    <text evidence="1">Belongs to the transketolase family.</text>
</comment>
<comment type="cofactor">
    <cofactor evidence="14">
        <name>Mg(2+)</name>
        <dbReference type="ChEBI" id="CHEBI:18420"/>
    </cofactor>
    <text evidence="14">Binds 1 Mg(2+) ion per subunit. Can also utilize other divalent metal cations, such as Ca(2+), Mn(2+) and Co(2+).</text>
</comment>
<dbReference type="AlphaFoldDB" id="A0A495XZ26"/>
<keyword evidence="5" id="KW-0808">Transferase</keyword>
<keyword evidence="6 14" id="KW-0479">Metal-binding</keyword>
<feature type="compositionally biased region" description="Low complexity" evidence="16">
    <location>
        <begin position="1"/>
        <end position="21"/>
    </location>
</feature>
<dbReference type="InterPro" id="IPR029061">
    <property type="entry name" value="THDP-binding"/>
</dbReference>
<dbReference type="EC" id="2.2.1.1" evidence="3 10"/>
<gene>
    <name evidence="18" type="ORF">DFJ68_1562</name>
</gene>
<keyword evidence="19" id="KW-1185">Reference proteome</keyword>
<comment type="cofactor">
    <cofactor evidence="13">
        <name>thiamine diphosphate</name>
        <dbReference type="ChEBI" id="CHEBI:58937"/>
    </cofactor>
    <text evidence="13">Binds 1 thiamine pyrophosphate per subunit. During the reaction, the substrate forms a covalent intermediate with the cofactor.</text>
</comment>
<dbReference type="CDD" id="cd02012">
    <property type="entry name" value="TPP_TK"/>
    <property type="match status" value="1"/>
</dbReference>
<name>A0A495XZ26_9MICO</name>
<dbReference type="PANTHER" id="PTHR43522">
    <property type="entry name" value="TRANSKETOLASE"/>
    <property type="match status" value="1"/>
</dbReference>
<sequence length="798" mass="84605">MTSTATAAKKTARSKSSASAKGVLAGRDPRLPMPVVKKAGWNDLDIRAVDTARLLAADAVQKVGNGHPGTAMSLAPLAYLLYQNVMTHDPSDPAWLGRDRFVLSCGHSSLTQYVQLYLSGIGLGLDDLKSLRTWGSQTPGHPEVHHTKGVEITTGPLGSGLASAVGMAMAQRRQRGLFDPDAKPGTSPFDHHVYVIASDGDMQEGVTHEACALAGHQELGNLTVVYDANQISIEDDTDIAFSEDVAARFEAYGWHVVEVDWRGDADGDEYVEDVDALLAAIRSGDKVRDRPTLVVLHTIIAWPAPTKQNTGKAHGSALGDEEIGGTKELLGFDPKKSFVVEPAVLKRAREVVKRGKAAHKEWDKGFKAWRKANPDRAALLDRILEGRAPEGLSKALPTFPADAKGLATRAASGKILTALADVMPELWGGSADLAESNNTTMEGEPSFIPSSKQTNAWKGGPYGRTLHFGIRENGMGMILNGIALEGLTRPYGGTFLVFSDYMRPAVRLASIQQAPVTYVWTHDSIGLGEDGPTHQPIEHLAALRAIPGLDVVRPADANETAVAWGQILTNSHGPAAMCLTRQNVPTFDRSTYGKAAGAAKGGYVLVQESRAGDPDLILVATGSEVHLAVEAAEKLEKAKISTRVVSMPCIEWFARQTKGYREKVLPSAVRARVSVEAGISMGWRDIVGDAGRSVSIEHFGASADAATLFREFGITTDAVVRAGKDSVKAARATAGTPVAADVLETAPRREQDGSDTDVSGGDVAQGAASGDATKADAQTTGQSDGQTDGRTDGQTEGK</sequence>
<dbReference type="GO" id="GO:0005829">
    <property type="term" value="C:cytosol"/>
    <property type="evidence" value="ECO:0007669"/>
    <property type="project" value="TreeGrafter"/>
</dbReference>
<evidence type="ECO:0000256" key="10">
    <source>
        <dbReference type="NCBIfam" id="TIGR00232"/>
    </source>
</evidence>
<dbReference type="InterPro" id="IPR055152">
    <property type="entry name" value="Transketolase-like_C_2"/>
</dbReference>
<feature type="binding site" evidence="14">
    <location>
        <position position="231"/>
    </location>
    <ligand>
        <name>Mg(2+)</name>
        <dbReference type="ChEBI" id="CHEBI:18420"/>
    </ligand>
</feature>
<dbReference type="NCBIfam" id="TIGR00232">
    <property type="entry name" value="tktlase_bact"/>
    <property type="match status" value="1"/>
</dbReference>
<dbReference type="InterPro" id="IPR049557">
    <property type="entry name" value="Transketolase_CS"/>
</dbReference>
<feature type="binding site" evidence="14">
    <location>
        <position position="229"/>
    </location>
    <ligand>
        <name>Mg(2+)</name>
        <dbReference type="ChEBI" id="CHEBI:18420"/>
    </ligand>
</feature>
<reference evidence="18 19" key="1">
    <citation type="submission" date="2018-10" db="EMBL/GenBank/DDBJ databases">
        <title>Sequencing the genomes of 1000 actinobacteria strains.</title>
        <authorList>
            <person name="Klenk H.-P."/>
        </authorList>
    </citation>
    <scope>NUCLEOTIDE SEQUENCE [LARGE SCALE GENOMIC DNA]</scope>
    <source>
        <strain evidence="18 19">DSM 44267</strain>
    </source>
</reference>
<evidence type="ECO:0000256" key="12">
    <source>
        <dbReference type="PIRSR" id="PIRSR605478-2"/>
    </source>
</evidence>
<feature type="binding site" evidence="13">
    <location>
        <begin position="155"/>
        <end position="157"/>
    </location>
    <ligand>
        <name>thiamine diphosphate</name>
        <dbReference type="ChEBI" id="CHEBI:58937"/>
    </ligand>
</feature>
<keyword evidence="7 14" id="KW-0460">Magnesium</keyword>
<evidence type="ECO:0000256" key="16">
    <source>
        <dbReference type="SAM" id="MobiDB-lite"/>
    </source>
</evidence>
<comment type="caution">
    <text evidence="18">The sequence shown here is derived from an EMBL/GenBank/DDBJ whole genome shotgun (WGS) entry which is preliminary data.</text>
</comment>
<evidence type="ECO:0000256" key="3">
    <source>
        <dbReference type="ARBA" id="ARBA00013152"/>
    </source>
</evidence>
<feature type="site" description="Important for catalytic activity" evidence="15">
    <location>
        <position position="314"/>
    </location>
</feature>
<feature type="binding site" evidence="13">
    <location>
        <position position="229"/>
    </location>
    <ligand>
        <name>thiamine diphosphate</name>
        <dbReference type="ChEBI" id="CHEBI:58937"/>
    </ligand>
</feature>
<dbReference type="PROSITE" id="PS00801">
    <property type="entry name" value="TRANSKETOLASE_1"/>
    <property type="match status" value="1"/>
</dbReference>
<feature type="binding site" evidence="13">
    <location>
        <position position="107"/>
    </location>
    <ligand>
        <name>thiamine diphosphate</name>
        <dbReference type="ChEBI" id="CHEBI:58937"/>
    </ligand>
</feature>
<evidence type="ECO:0000256" key="15">
    <source>
        <dbReference type="PIRSR" id="PIRSR605478-5"/>
    </source>
</evidence>
<dbReference type="FunFam" id="3.40.50.970:FF:000004">
    <property type="entry name" value="Transketolase"/>
    <property type="match status" value="1"/>
</dbReference>
<feature type="compositionally biased region" description="Polar residues" evidence="16">
    <location>
        <begin position="776"/>
        <end position="786"/>
    </location>
</feature>
<evidence type="ECO:0000256" key="9">
    <source>
        <dbReference type="ARBA" id="ARBA00049473"/>
    </source>
</evidence>
<dbReference type="Gene3D" id="3.40.50.970">
    <property type="match status" value="2"/>
</dbReference>
<proteinExistence type="inferred from homology"/>
<dbReference type="SUPFAM" id="SSF52518">
    <property type="entry name" value="Thiamin diphosphate-binding fold (THDP-binding)"/>
    <property type="match status" value="2"/>
</dbReference>
<evidence type="ECO:0000259" key="17">
    <source>
        <dbReference type="SMART" id="SM00861"/>
    </source>
</evidence>
<feature type="binding site" evidence="12">
    <location>
        <position position="67"/>
    </location>
    <ligand>
        <name>substrate</name>
    </ligand>
</feature>
<feature type="domain" description="Transketolase-like pyrimidine-binding" evidence="17">
    <location>
        <begin position="406"/>
        <end position="586"/>
    </location>
</feature>
<feature type="binding site" evidence="13">
    <location>
        <position position="200"/>
    </location>
    <ligand>
        <name>thiamine diphosphate</name>
        <dbReference type="ChEBI" id="CHEBI:58937"/>
    </ligand>
</feature>
<organism evidence="18 19">
    <name type="scientific">Terracoccus luteus</name>
    <dbReference type="NCBI Taxonomy" id="53356"/>
    <lineage>
        <taxon>Bacteria</taxon>
        <taxon>Bacillati</taxon>
        <taxon>Actinomycetota</taxon>
        <taxon>Actinomycetes</taxon>
        <taxon>Micrococcales</taxon>
        <taxon>Intrasporangiaceae</taxon>
        <taxon>Terracoccus</taxon>
    </lineage>
</organism>
<evidence type="ECO:0000256" key="8">
    <source>
        <dbReference type="ARBA" id="ARBA00023052"/>
    </source>
</evidence>
<dbReference type="PROSITE" id="PS00802">
    <property type="entry name" value="TRANSKETOLASE_2"/>
    <property type="match status" value="1"/>
</dbReference>
<evidence type="ECO:0000256" key="6">
    <source>
        <dbReference type="ARBA" id="ARBA00022723"/>
    </source>
</evidence>
<dbReference type="GO" id="GO:0006098">
    <property type="term" value="P:pentose-phosphate shunt"/>
    <property type="evidence" value="ECO:0007669"/>
    <property type="project" value="TreeGrafter"/>
</dbReference>
<dbReference type="GO" id="GO:0000287">
    <property type="term" value="F:magnesium ion binding"/>
    <property type="evidence" value="ECO:0007669"/>
    <property type="project" value="UniProtKB-ARBA"/>
</dbReference>
<evidence type="ECO:0000256" key="11">
    <source>
        <dbReference type="PIRSR" id="PIRSR605478-1"/>
    </source>
</evidence>
<evidence type="ECO:0000256" key="4">
    <source>
        <dbReference type="ARBA" id="ARBA00016662"/>
    </source>
</evidence>
<feature type="region of interest" description="Disordered" evidence="16">
    <location>
        <begin position="739"/>
        <end position="798"/>
    </location>
</feature>
<evidence type="ECO:0000256" key="7">
    <source>
        <dbReference type="ARBA" id="ARBA00022842"/>
    </source>
</evidence>
<dbReference type="Gene3D" id="3.40.50.920">
    <property type="match status" value="1"/>
</dbReference>
<feature type="binding site" evidence="12">
    <location>
        <position position="581"/>
    </location>
    <ligand>
        <name>substrate</name>
    </ligand>
</feature>
<feature type="binding site" evidence="12">
    <location>
        <position position="314"/>
    </location>
    <ligand>
        <name>substrate</name>
    </ligand>
</feature>
<dbReference type="EMBL" id="RBXT01000001">
    <property type="protein sequence ID" value="RKT78124.1"/>
    <property type="molecule type" value="Genomic_DNA"/>
</dbReference>
<dbReference type="GO" id="GO:0004802">
    <property type="term" value="F:transketolase activity"/>
    <property type="evidence" value="ECO:0007669"/>
    <property type="project" value="UniProtKB-UniRule"/>
</dbReference>
<evidence type="ECO:0000256" key="5">
    <source>
        <dbReference type="ARBA" id="ARBA00022679"/>
    </source>
</evidence>
<dbReference type="Pfam" id="PF00456">
    <property type="entry name" value="Transketolase_N"/>
    <property type="match status" value="1"/>
</dbReference>
<dbReference type="FunFam" id="3.40.50.920:FF:000003">
    <property type="entry name" value="Transketolase"/>
    <property type="match status" value="1"/>
</dbReference>
<feature type="binding site" evidence="12">
    <location>
        <position position="436"/>
    </location>
    <ligand>
        <name>substrate</name>
    </ligand>
</feature>
<dbReference type="InterPro" id="IPR033247">
    <property type="entry name" value="Transketolase_fam"/>
</dbReference>
<dbReference type="InterPro" id="IPR009014">
    <property type="entry name" value="Transketo_C/PFOR_II"/>
</dbReference>
<feature type="binding site" evidence="12">
    <location>
        <position position="409"/>
    </location>
    <ligand>
        <name>substrate</name>
    </ligand>
</feature>
<feature type="binding site" evidence="12">
    <location>
        <position position="522"/>
    </location>
    <ligand>
        <name>substrate</name>
    </ligand>
</feature>
<dbReference type="Pfam" id="PF22613">
    <property type="entry name" value="Transketolase_C_1"/>
    <property type="match status" value="1"/>
</dbReference>
<evidence type="ECO:0000256" key="1">
    <source>
        <dbReference type="ARBA" id="ARBA00007131"/>
    </source>
</evidence>
<dbReference type="PANTHER" id="PTHR43522:SF2">
    <property type="entry name" value="TRANSKETOLASE 1-RELATED"/>
    <property type="match status" value="1"/>
</dbReference>
<dbReference type="Proteomes" id="UP000278440">
    <property type="component" value="Unassembled WGS sequence"/>
</dbReference>
<feature type="binding site" evidence="12">
    <location>
        <position position="534"/>
    </location>
    <ligand>
        <name>substrate</name>
    </ligand>
</feature>
<feature type="binding site" evidence="12">
    <location>
        <position position="530"/>
    </location>
    <ligand>
        <name>substrate</name>
    </ligand>
</feature>
<evidence type="ECO:0000313" key="18">
    <source>
        <dbReference type="EMBL" id="RKT78124.1"/>
    </source>
</evidence>
<dbReference type="InterPro" id="IPR005478">
    <property type="entry name" value="Transketolase_bac-like"/>
</dbReference>
<feature type="compositionally biased region" description="Basic and acidic residues" evidence="16">
    <location>
        <begin position="787"/>
        <end position="798"/>
    </location>
</feature>
<dbReference type="InterPro" id="IPR005474">
    <property type="entry name" value="Transketolase_N"/>
</dbReference>
<protein>
    <recommendedName>
        <fullName evidence="4 10">Transketolase</fullName>
        <ecNumber evidence="3 10">2.2.1.1</ecNumber>
    </recommendedName>
</protein>
<feature type="binding site" evidence="13">
    <location>
        <position position="498"/>
    </location>
    <ligand>
        <name>thiamine diphosphate</name>
        <dbReference type="ChEBI" id="CHEBI:58937"/>
    </ligand>
</feature>
<comment type="subunit">
    <text evidence="2">Homodimer.</text>
</comment>
<evidence type="ECO:0000256" key="14">
    <source>
        <dbReference type="PIRSR" id="PIRSR605478-4"/>
    </source>
</evidence>
<evidence type="ECO:0000256" key="2">
    <source>
        <dbReference type="ARBA" id="ARBA00011738"/>
    </source>
</evidence>
<feature type="binding site" evidence="14">
    <location>
        <position position="199"/>
    </location>
    <ligand>
        <name>Mg(2+)</name>
        <dbReference type="ChEBI" id="CHEBI:18420"/>
    </ligand>
</feature>